<dbReference type="Gene3D" id="3.50.50.60">
    <property type="entry name" value="FAD/NAD(P)-binding domain"/>
    <property type="match status" value="2"/>
</dbReference>
<dbReference type="InterPro" id="IPR036188">
    <property type="entry name" value="FAD/NAD-bd_sf"/>
</dbReference>
<feature type="compositionally biased region" description="Polar residues" evidence="5">
    <location>
        <begin position="1"/>
        <end position="14"/>
    </location>
</feature>
<protein>
    <recommendedName>
        <fullName evidence="8">FAD/NAD(P)-binding domain-containing protein</fullName>
    </recommendedName>
</protein>
<keyword evidence="2" id="KW-0285">Flavoprotein</keyword>
<comment type="caution">
    <text evidence="6">The sequence shown here is derived from an EMBL/GenBank/DDBJ whole genome shotgun (WGS) entry which is preliminary data.</text>
</comment>
<accession>A0ABR3PM74</accession>
<evidence type="ECO:0000256" key="3">
    <source>
        <dbReference type="ARBA" id="ARBA00022827"/>
    </source>
</evidence>
<dbReference type="InterPro" id="IPR020946">
    <property type="entry name" value="Flavin_mOase-like"/>
</dbReference>
<dbReference type="SUPFAM" id="SSF51905">
    <property type="entry name" value="FAD/NAD(P)-binding domain"/>
    <property type="match status" value="3"/>
</dbReference>
<evidence type="ECO:0000256" key="4">
    <source>
        <dbReference type="ARBA" id="ARBA00023002"/>
    </source>
</evidence>
<evidence type="ECO:0000256" key="5">
    <source>
        <dbReference type="SAM" id="MobiDB-lite"/>
    </source>
</evidence>
<keyword evidence="3" id="KW-0274">FAD</keyword>
<feature type="region of interest" description="Disordered" evidence="5">
    <location>
        <begin position="600"/>
        <end position="620"/>
    </location>
</feature>
<organism evidence="6 7">
    <name type="scientific">Neodothiora populina</name>
    <dbReference type="NCBI Taxonomy" id="2781224"/>
    <lineage>
        <taxon>Eukaryota</taxon>
        <taxon>Fungi</taxon>
        <taxon>Dikarya</taxon>
        <taxon>Ascomycota</taxon>
        <taxon>Pezizomycotina</taxon>
        <taxon>Dothideomycetes</taxon>
        <taxon>Dothideomycetidae</taxon>
        <taxon>Dothideales</taxon>
        <taxon>Dothioraceae</taxon>
        <taxon>Neodothiora</taxon>
    </lineage>
</organism>
<name>A0ABR3PM74_9PEZI</name>
<reference evidence="6 7" key="1">
    <citation type="submission" date="2024-07" db="EMBL/GenBank/DDBJ databases">
        <title>Draft sequence of the Neodothiora populina.</title>
        <authorList>
            <person name="Drown D.D."/>
            <person name="Schuette U.S."/>
            <person name="Buechlein A.B."/>
            <person name="Rusch D.R."/>
            <person name="Winton L.W."/>
            <person name="Adams G.A."/>
        </authorList>
    </citation>
    <scope>NUCLEOTIDE SEQUENCE [LARGE SCALE GENOMIC DNA]</scope>
    <source>
        <strain evidence="6 7">CPC 39397</strain>
    </source>
</reference>
<evidence type="ECO:0000256" key="2">
    <source>
        <dbReference type="ARBA" id="ARBA00022630"/>
    </source>
</evidence>
<gene>
    <name evidence="6" type="ORF">AAFC00_000934</name>
</gene>
<feature type="region of interest" description="Disordered" evidence="5">
    <location>
        <begin position="1"/>
        <end position="25"/>
    </location>
</feature>
<evidence type="ECO:0000256" key="1">
    <source>
        <dbReference type="ARBA" id="ARBA00010139"/>
    </source>
</evidence>
<evidence type="ECO:0008006" key="8">
    <source>
        <dbReference type="Google" id="ProtNLM"/>
    </source>
</evidence>
<dbReference type="Pfam" id="PF00743">
    <property type="entry name" value="FMO-like"/>
    <property type="match status" value="1"/>
</dbReference>
<dbReference type="PANTHER" id="PTHR42877:SF7">
    <property type="entry name" value="FLAVIN-BINDING MONOOXYGENASE-RELATED"/>
    <property type="match status" value="1"/>
</dbReference>
<evidence type="ECO:0000313" key="7">
    <source>
        <dbReference type="Proteomes" id="UP001562354"/>
    </source>
</evidence>
<proteinExistence type="inferred from homology"/>
<keyword evidence="4" id="KW-0560">Oxidoreductase</keyword>
<dbReference type="PANTHER" id="PTHR42877">
    <property type="entry name" value="L-ORNITHINE N(5)-MONOOXYGENASE-RELATED"/>
    <property type="match status" value="1"/>
</dbReference>
<dbReference type="InterPro" id="IPR051209">
    <property type="entry name" value="FAD-bind_Monooxygenase_sf"/>
</dbReference>
<sequence length="620" mass="70154">MVNNVYATANSSAADPNVYDTSERDGAYIPQTDESGYRIEEHPYGTKRQIKVILMGAGASTLNFLKKAEDKLQNVDITVYEKNDDVGGTWLENRYPGCACDVPAVNYQFSWKIQPWSRFYAYAPEIWRYLKDIEVENDFIREYIKLRHKVKRAEWDSDAGVWRLQIEDLVTGKTLEDSAEFFINAGGVLNNWKWPDIPGLKDFKGKLLHSAAYEEGYPLDGKRVAVIGAGSSGVQIVSNIHGRVKHCFHWCRSPIWVTPSFGGRWAGKDGSNFECNKEQIALLRDDPKTYLEYRKQIENELNQRFGFIMKGSDEANEARRVASDDMKRHLKDDPRLVDKIIPKNFNVGCRRPTPAPGYLQALTAPNMTVFTDPIDSITATGFTDHTGAAHDVDVIICATGFDTSWLPRYPFIAHGHDLRDVWSQDVTSYLSIAIPSFPNHFTFCGPYGPLGHGSFMPLIECWTSYMQAVITKAQIEGIKSLAPRADVSRQFRQHADLFLQRTAWTSPCRSWFKQGRTHGQVAMYPGSRVHHLELLKAPRYEDFEIEYWNQGNRFAFLGNGFEVREGDGRDITHYLGSLGGDDRQPEYDAGLIYRLAGWTLDSSSSSSSPAATGEKQERSS</sequence>
<evidence type="ECO:0000313" key="6">
    <source>
        <dbReference type="EMBL" id="KAL1310668.1"/>
    </source>
</evidence>
<dbReference type="RefSeq" id="XP_069203517.1">
    <property type="nucleotide sequence ID" value="XM_069347671.1"/>
</dbReference>
<dbReference type="GeneID" id="95974637"/>
<comment type="similarity">
    <text evidence="1">Belongs to the FAD-binding monooxygenase family.</text>
</comment>
<dbReference type="EMBL" id="JBFMKM010000003">
    <property type="protein sequence ID" value="KAL1310668.1"/>
    <property type="molecule type" value="Genomic_DNA"/>
</dbReference>
<keyword evidence="7" id="KW-1185">Reference proteome</keyword>
<dbReference type="Proteomes" id="UP001562354">
    <property type="component" value="Unassembled WGS sequence"/>
</dbReference>